<name>A0A4T2C0S2_9MICO</name>
<sequence>MSTDDRADAEYTLGRSEAVELATAWASHRAARIGVRILVLKGPLAHTQGIRAKRTSSDVDILVEPGRSEALISEFGLGGWHERFAPDIPWLIELHSTTLFHARWPIDIDVHHYWPGFLVDRQAAFETMWVDREQHELAGVSVFTPDALTASLVLALHSLRRPASEDHAGDIPNLVAKLRRLSLDNLPALMTDRARLLGATQTSRPFLVALGADVAEELNPDDDLRLWKLNALARGHTRAWAAAISNAPLRKKPVYLIRAVLPSPREMRGLHPELAPGITGLVRGYWRRLGSGGRELTKAALQWARRSGRADV</sequence>
<protein>
    <recommendedName>
        <fullName evidence="3">Nucleotidyltransferase family protein</fullName>
    </recommendedName>
</protein>
<dbReference type="OrthoDB" id="3782133at2"/>
<evidence type="ECO:0000313" key="1">
    <source>
        <dbReference type="EMBL" id="TIH35578.1"/>
    </source>
</evidence>
<dbReference type="RefSeq" id="WP_136642340.1">
    <property type="nucleotide sequence ID" value="NZ_QYRT01000019.1"/>
</dbReference>
<evidence type="ECO:0000313" key="2">
    <source>
        <dbReference type="Proteomes" id="UP000306192"/>
    </source>
</evidence>
<dbReference type="AlphaFoldDB" id="A0A4T2C0S2"/>
<accession>A0A4T2C0S2</accession>
<reference evidence="1 2" key="1">
    <citation type="journal article" date="2019" name="Microorganisms">
        <title>Systematic Affiliation and Genome Analysis of Subtercola vilae DB165(T) with Particular Emphasis on Cold Adaptation of an Isolate from a High-Altitude Cold Volcano Lake.</title>
        <authorList>
            <person name="Villalobos A.S."/>
            <person name="Wiese J."/>
            <person name="Imhoff J.F."/>
            <person name="Dorador C."/>
            <person name="Keller A."/>
            <person name="Hentschel U."/>
        </authorList>
    </citation>
    <scope>NUCLEOTIDE SEQUENCE [LARGE SCALE GENOMIC DNA]</scope>
    <source>
        <strain evidence="1 2">DB165</strain>
    </source>
</reference>
<dbReference type="EMBL" id="QYRT01000019">
    <property type="protein sequence ID" value="TIH35578.1"/>
    <property type="molecule type" value="Genomic_DNA"/>
</dbReference>
<proteinExistence type="predicted"/>
<organism evidence="1 2">
    <name type="scientific">Subtercola vilae</name>
    <dbReference type="NCBI Taxonomy" id="2056433"/>
    <lineage>
        <taxon>Bacteria</taxon>
        <taxon>Bacillati</taxon>
        <taxon>Actinomycetota</taxon>
        <taxon>Actinomycetes</taxon>
        <taxon>Micrococcales</taxon>
        <taxon>Microbacteriaceae</taxon>
        <taxon>Subtercola</taxon>
    </lineage>
</organism>
<keyword evidence="2" id="KW-1185">Reference proteome</keyword>
<dbReference type="Proteomes" id="UP000306192">
    <property type="component" value="Unassembled WGS sequence"/>
</dbReference>
<comment type="caution">
    <text evidence="1">The sequence shown here is derived from an EMBL/GenBank/DDBJ whole genome shotgun (WGS) entry which is preliminary data.</text>
</comment>
<evidence type="ECO:0008006" key="3">
    <source>
        <dbReference type="Google" id="ProtNLM"/>
    </source>
</evidence>
<gene>
    <name evidence="1" type="ORF">D4765_10975</name>
</gene>